<feature type="transmembrane region" description="Helical" evidence="5">
    <location>
        <begin position="245"/>
        <end position="268"/>
    </location>
</feature>
<evidence type="ECO:0000256" key="2">
    <source>
        <dbReference type="ARBA" id="ARBA00022692"/>
    </source>
</evidence>
<evidence type="ECO:0000256" key="1">
    <source>
        <dbReference type="ARBA" id="ARBA00004651"/>
    </source>
</evidence>
<dbReference type="InterPro" id="IPR036259">
    <property type="entry name" value="MFS_trans_sf"/>
</dbReference>
<name>A0ABW4RWP7_9ACTN</name>
<evidence type="ECO:0000259" key="6">
    <source>
        <dbReference type="PROSITE" id="PS50850"/>
    </source>
</evidence>
<comment type="subcellular location">
    <subcellularLocation>
        <location evidence="1">Cell membrane</location>
        <topology evidence="1">Multi-pass membrane protein</topology>
    </subcellularLocation>
</comment>
<evidence type="ECO:0000256" key="4">
    <source>
        <dbReference type="ARBA" id="ARBA00023136"/>
    </source>
</evidence>
<gene>
    <name evidence="7" type="ORF">ACFSCS_11170</name>
</gene>
<dbReference type="InterPro" id="IPR020846">
    <property type="entry name" value="MFS_dom"/>
</dbReference>
<organism evidence="7 8">
    <name type="scientific">Luteococcus peritonei</name>
    <dbReference type="NCBI Taxonomy" id="88874"/>
    <lineage>
        <taxon>Bacteria</taxon>
        <taxon>Bacillati</taxon>
        <taxon>Actinomycetota</taxon>
        <taxon>Actinomycetes</taxon>
        <taxon>Propionibacteriales</taxon>
        <taxon>Propionibacteriaceae</taxon>
        <taxon>Luteococcus</taxon>
    </lineage>
</organism>
<feature type="domain" description="Major facilitator superfamily (MFS) profile" evidence="6">
    <location>
        <begin position="2"/>
        <end position="426"/>
    </location>
</feature>
<protein>
    <submittedName>
        <fullName evidence="7">MFS transporter</fullName>
    </submittedName>
</protein>
<dbReference type="InterPro" id="IPR011701">
    <property type="entry name" value="MFS"/>
</dbReference>
<evidence type="ECO:0000256" key="3">
    <source>
        <dbReference type="ARBA" id="ARBA00022989"/>
    </source>
</evidence>
<sequence length="439" mass="46740">MRRLPVHPAWFVAGVTLFSLLAAAAFRSSMGVLLEPWEQDFGWSRATTSEAASLNLVLFGLTAPLAAAVMEQWGLRRTVTASLAVAGSAATASLWMTQAWQLWLLWGVVIGIGTGALALTFGAIVANRWFETHRGFVTGLFSAASAAGQVVFVPLVAQSVSRQGWQSAVAIIAAACLLAALLCLVLLRDRPEQLGVRPLGAAHPHPERPVVAGLEADVEPSVGTAGSPLRATLAVLVANWRTRALVGLLVTFMICGWSTNGIIQTHFVPAAHDHHMPMHLAANVLGLIGIFDVVGTVASGWLTDRYDPRLLLATYYGLRGLSLVPINYLLDAHITPSMWLFIIFYGLDWTATVPPTVALCREHFGLKDSGIAFGWVYASHMVGAGLGASVSGSLRAADGSYTRAWVLTCLLCLAAAAVSLWIPRHRAGSQTVVAQGDRP</sequence>
<dbReference type="RefSeq" id="WP_343872048.1">
    <property type="nucleotide sequence ID" value="NZ_BAAAIX010000004.1"/>
</dbReference>
<dbReference type="PANTHER" id="PTHR11360:SF284">
    <property type="entry name" value="EG:103B4.3 PROTEIN-RELATED"/>
    <property type="match status" value="1"/>
</dbReference>
<dbReference type="CDD" id="cd17355">
    <property type="entry name" value="MFS_YcxA_like"/>
    <property type="match status" value="1"/>
</dbReference>
<keyword evidence="3 5" id="KW-1133">Transmembrane helix</keyword>
<dbReference type="PROSITE" id="PS50850">
    <property type="entry name" value="MFS"/>
    <property type="match status" value="1"/>
</dbReference>
<feature type="transmembrane region" description="Helical" evidence="5">
    <location>
        <begin position="280"/>
        <end position="303"/>
    </location>
</feature>
<dbReference type="Proteomes" id="UP001597326">
    <property type="component" value="Unassembled WGS sequence"/>
</dbReference>
<dbReference type="SUPFAM" id="SSF103473">
    <property type="entry name" value="MFS general substrate transporter"/>
    <property type="match status" value="1"/>
</dbReference>
<proteinExistence type="predicted"/>
<evidence type="ECO:0000313" key="8">
    <source>
        <dbReference type="Proteomes" id="UP001597326"/>
    </source>
</evidence>
<keyword evidence="2 5" id="KW-0812">Transmembrane</keyword>
<dbReference type="PANTHER" id="PTHR11360">
    <property type="entry name" value="MONOCARBOXYLATE TRANSPORTER"/>
    <property type="match status" value="1"/>
</dbReference>
<feature type="transmembrane region" description="Helical" evidence="5">
    <location>
        <begin position="168"/>
        <end position="187"/>
    </location>
</feature>
<comment type="caution">
    <text evidence="7">The sequence shown here is derived from an EMBL/GenBank/DDBJ whole genome shotgun (WGS) entry which is preliminary data.</text>
</comment>
<feature type="transmembrane region" description="Helical" evidence="5">
    <location>
        <begin position="79"/>
        <end position="97"/>
    </location>
</feature>
<keyword evidence="8" id="KW-1185">Reference proteome</keyword>
<dbReference type="InterPro" id="IPR050327">
    <property type="entry name" value="Proton-linked_MCT"/>
</dbReference>
<evidence type="ECO:0000256" key="5">
    <source>
        <dbReference type="SAM" id="Phobius"/>
    </source>
</evidence>
<dbReference type="Gene3D" id="1.20.1250.20">
    <property type="entry name" value="MFS general substrate transporter like domains"/>
    <property type="match status" value="2"/>
</dbReference>
<feature type="transmembrane region" description="Helical" evidence="5">
    <location>
        <begin position="404"/>
        <end position="422"/>
    </location>
</feature>
<keyword evidence="4 5" id="KW-0472">Membrane</keyword>
<evidence type="ECO:0000313" key="7">
    <source>
        <dbReference type="EMBL" id="MFD1890736.1"/>
    </source>
</evidence>
<feature type="transmembrane region" description="Helical" evidence="5">
    <location>
        <begin position="372"/>
        <end position="392"/>
    </location>
</feature>
<dbReference type="EMBL" id="JBHUFZ010000025">
    <property type="protein sequence ID" value="MFD1890736.1"/>
    <property type="molecule type" value="Genomic_DNA"/>
</dbReference>
<feature type="transmembrane region" description="Helical" evidence="5">
    <location>
        <begin position="103"/>
        <end position="124"/>
    </location>
</feature>
<feature type="transmembrane region" description="Helical" evidence="5">
    <location>
        <begin position="136"/>
        <end position="156"/>
    </location>
</feature>
<feature type="transmembrane region" description="Helical" evidence="5">
    <location>
        <begin position="51"/>
        <end position="70"/>
    </location>
</feature>
<dbReference type="Pfam" id="PF07690">
    <property type="entry name" value="MFS_1"/>
    <property type="match status" value="1"/>
</dbReference>
<reference evidence="8" key="1">
    <citation type="journal article" date="2019" name="Int. J. Syst. Evol. Microbiol.">
        <title>The Global Catalogue of Microorganisms (GCM) 10K type strain sequencing project: providing services to taxonomists for standard genome sequencing and annotation.</title>
        <authorList>
            <consortium name="The Broad Institute Genomics Platform"/>
            <consortium name="The Broad Institute Genome Sequencing Center for Infectious Disease"/>
            <person name="Wu L."/>
            <person name="Ma J."/>
        </authorList>
    </citation>
    <scope>NUCLEOTIDE SEQUENCE [LARGE SCALE GENOMIC DNA]</scope>
    <source>
        <strain evidence="8">CAIM 431</strain>
    </source>
</reference>
<accession>A0ABW4RWP7</accession>